<reference evidence="2" key="1">
    <citation type="submission" date="2008-11" db="EMBL/GenBank/DDBJ databases">
        <title>Isolation and characterization of a fructose-1,6-bisphosphatase in Bacteroides sp. from a rumen metagenomic library.</title>
        <authorList>
            <person name="Wang J."/>
            <person name="Liu K."/>
            <person name="Zhao S."/>
            <person name="Bu D."/>
            <person name="Li D."/>
            <person name="Yu P."/>
            <person name="Wei H."/>
            <person name="Zhou L."/>
        </authorList>
    </citation>
    <scope>NUCLEOTIDE SEQUENCE</scope>
</reference>
<evidence type="ECO:0000256" key="1">
    <source>
        <dbReference type="SAM" id="MobiDB-lite"/>
    </source>
</evidence>
<sequence>MNNKMISCENIINAIIDVAQRKPSSFAGGQKEQDEIVYALTIRLISLKQQEIIESRRKKLLKYKKRIEQIIGPFSLGKMRTIEEIASYGVKRMGVKTNSPISYLQGYMTAELLWQNLDEYIAMRNIERFGQPDVPDTISILLDENVKKRVEEFQSKHRAEYDSLMANERLHYMGEYINSLYIEDEIPFDPRLHPRDTENGRFVRTYREYAKKQKVKKNVLGQINGTPAGSNGGNSGKTSTTAENLKNILRPATPAKKAFELTDEEDEVRKSIFERSSRILHNPENADEEKRQGFSAMVHGKISCSKKYPGENEKGSGGEYFSKKDRLGKTGSTK</sequence>
<feature type="compositionally biased region" description="Basic and acidic residues" evidence="1">
    <location>
        <begin position="308"/>
        <end position="328"/>
    </location>
</feature>
<feature type="region of interest" description="Disordered" evidence="1">
    <location>
        <begin position="220"/>
        <end position="240"/>
    </location>
</feature>
<feature type="region of interest" description="Disordered" evidence="1">
    <location>
        <begin position="302"/>
        <end position="334"/>
    </location>
</feature>
<dbReference type="EMBL" id="FJ529690">
    <property type="protein sequence ID" value="ACM90956.1"/>
    <property type="molecule type" value="Genomic_DNA"/>
</dbReference>
<accession>C0JZS6</accession>
<organism evidence="2">
    <name type="scientific">uncultured bacterium URE12</name>
    <dbReference type="NCBI Taxonomy" id="581111"/>
    <lineage>
        <taxon>Bacteria</taxon>
        <taxon>environmental samples</taxon>
    </lineage>
</organism>
<protein>
    <submittedName>
        <fullName evidence="2">Uncharacterized protein</fullName>
    </submittedName>
</protein>
<evidence type="ECO:0000313" key="2">
    <source>
        <dbReference type="EMBL" id="ACM90956.1"/>
    </source>
</evidence>
<name>C0JZS6_9BACT</name>
<dbReference type="AlphaFoldDB" id="C0JZS6"/>
<proteinExistence type="predicted"/>